<feature type="compositionally biased region" description="Polar residues" evidence="1">
    <location>
        <begin position="790"/>
        <end position="803"/>
    </location>
</feature>
<proteinExistence type="predicted"/>
<dbReference type="PANTHER" id="PTHR33981:SF17">
    <property type="entry name" value="SHSP DOMAIN-CONTAINING PROTEIN"/>
    <property type="match status" value="1"/>
</dbReference>
<dbReference type="AlphaFoldDB" id="A0A371FQI9"/>
<evidence type="ECO:0000259" key="2">
    <source>
        <dbReference type="Pfam" id="PF26144"/>
    </source>
</evidence>
<dbReference type="CDD" id="cd06464">
    <property type="entry name" value="ACD_sHsps-like"/>
    <property type="match status" value="2"/>
</dbReference>
<gene>
    <name evidence="4" type="ORF">CR513_38845</name>
</gene>
<dbReference type="InterPro" id="IPR058937">
    <property type="entry name" value="ACL_Hsps-like_put"/>
</dbReference>
<name>A0A371FQI9_MUCPR</name>
<feature type="domain" description="Hsps-like putative alpha-crystallin-like" evidence="2">
    <location>
        <begin position="367"/>
        <end position="475"/>
    </location>
</feature>
<organism evidence="4 5">
    <name type="scientific">Mucuna pruriens</name>
    <name type="common">Velvet bean</name>
    <name type="synonym">Dolichos pruriens</name>
    <dbReference type="NCBI Taxonomy" id="157652"/>
    <lineage>
        <taxon>Eukaryota</taxon>
        <taxon>Viridiplantae</taxon>
        <taxon>Streptophyta</taxon>
        <taxon>Embryophyta</taxon>
        <taxon>Tracheophyta</taxon>
        <taxon>Spermatophyta</taxon>
        <taxon>Magnoliopsida</taxon>
        <taxon>eudicotyledons</taxon>
        <taxon>Gunneridae</taxon>
        <taxon>Pentapetalae</taxon>
        <taxon>rosids</taxon>
        <taxon>fabids</taxon>
        <taxon>Fabales</taxon>
        <taxon>Fabaceae</taxon>
        <taxon>Papilionoideae</taxon>
        <taxon>50 kb inversion clade</taxon>
        <taxon>NPAAA clade</taxon>
        <taxon>indigoferoid/millettioid clade</taxon>
        <taxon>Phaseoleae</taxon>
        <taxon>Mucuna</taxon>
    </lineage>
</organism>
<protein>
    <recommendedName>
        <fullName evidence="6">SLT1</fullName>
    </recommendedName>
</protein>
<evidence type="ECO:0000256" key="1">
    <source>
        <dbReference type="SAM" id="MobiDB-lite"/>
    </source>
</evidence>
<keyword evidence="5" id="KW-1185">Reference proteome</keyword>
<evidence type="ECO:0008006" key="6">
    <source>
        <dbReference type="Google" id="ProtNLM"/>
    </source>
</evidence>
<dbReference type="EMBL" id="QJKJ01008163">
    <property type="protein sequence ID" value="RDX80594.1"/>
    <property type="molecule type" value="Genomic_DNA"/>
</dbReference>
<dbReference type="Gene3D" id="2.60.40.790">
    <property type="match status" value="2"/>
</dbReference>
<evidence type="ECO:0000313" key="4">
    <source>
        <dbReference type="EMBL" id="RDX80594.1"/>
    </source>
</evidence>
<dbReference type="Pfam" id="PF26144">
    <property type="entry name" value="ACL_Hsps-like"/>
    <property type="match status" value="2"/>
</dbReference>
<feature type="domain" description="DUF8041" evidence="3">
    <location>
        <begin position="593"/>
        <end position="759"/>
    </location>
</feature>
<feature type="non-terminal residue" evidence="4">
    <location>
        <position position="998"/>
    </location>
</feature>
<dbReference type="InterPro" id="IPR058354">
    <property type="entry name" value="DUF8041"/>
</dbReference>
<comment type="caution">
    <text evidence="4">The sequence shown here is derived from an EMBL/GenBank/DDBJ whole genome shotgun (WGS) entry which is preliminary data.</text>
</comment>
<dbReference type="Pfam" id="PF26145">
    <property type="entry name" value="DUF8041"/>
    <property type="match status" value="2"/>
</dbReference>
<feature type="domain" description="DUF8041" evidence="3">
    <location>
        <begin position="93"/>
        <end position="259"/>
    </location>
</feature>
<feature type="compositionally biased region" description="Polar residues" evidence="1">
    <location>
        <begin position="290"/>
        <end position="303"/>
    </location>
</feature>
<feature type="domain" description="Hsps-like putative alpha-crystallin-like" evidence="2">
    <location>
        <begin position="867"/>
        <end position="975"/>
    </location>
</feature>
<dbReference type="PANTHER" id="PTHR33981">
    <property type="entry name" value="EXPRESSED PROTEIN"/>
    <property type="match status" value="1"/>
</dbReference>
<sequence length="998" mass="112851">MGDSCLASLSMENHHPSTLLSMDSSASSHEELDLEMNRQIILSRPPDINLPLAERSPPPQPWNSEPCDILDVGLSTQGYETESFLNLPKAGRKCTKRVDSIWGAWFFFSFYFKPALNDKSKAKIVRDSNGVSGFNKSDLKLDVFMVQHDMENMYMWVFKERPENALGKMQLRSYMNGHSRQGERPFPFSVDKGFGRSHRMQRKHYRGLSNPQCVHGIEVVPAPNLMTLDEDDRKRWIELTGRDLNFTIPPEASDFGSWRNLPNTDFELERPPPPVKNGPNAHPKKLLNGSGLNLSTHLSNHSNGDGLDLSPVSSKKRKDFFPHGNEEECYLAVNPPSERIPDIEMHPSEPHWLRDFSGVIKSVYGPVTAAKTIYEDEQGYLIIISLPFIDLPSVKVSWRNTLTRGIIKVSCMSTSRKPFIKRHDRTFKLTDPSSEHCPPGEFVREIPLSTRIPEDANIEAYYDGPGSVLEILVPKHRVGPEEHEVRVCLRPHLGGNDLNIGDSCLASLSMENHHPSTLLSMDSSASSHEELDLEMNRQIILSRPPDINLPLSAECSPPLQPWNSEPCDILDVGLGTQGYETESFLNLPKAGRKCAKRVDSIWGAWFFFSFYFKPALNDKSKAKIVRDSNGVSGFDKSDLKLDVFMVQHDMENMYMWVFKERPENALGKMQLRSYMNGHSRQGERLFPFSVDKGFARSHRMQRKHYRGLSNPQCVHGIEVVPAPNLMTLDEDDRKRWIELTGRDLNFTIPPEASDFGSWRNLPNTDFELERPPPPVKNGPNAHPKKLLNGSGLNLSTHLSNHSNGDGLDLSPVSSKKRKDFFPHGNEEECYLAVNLPSDRIPDIEMHPSEPQWLNDFSGVIKSVYGPVTAAKTIYEDEQGYLIIISLPFVDLASVKVSWRNTLTHGIIKVSCMSTSRKPFIKRHDRTFKLTDPSSEHCPPGEFVREIPLSTRIPEDANIEAYYDGPGSVLEILVPKHRVGPEEHEVRVCLRPHLGGNDL</sequence>
<dbReference type="InterPro" id="IPR008978">
    <property type="entry name" value="HSP20-like_chaperone"/>
</dbReference>
<evidence type="ECO:0000259" key="3">
    <source>
        <dbReference type="Pfam" id="PF26145"/>
    </source>
</evidence>
<feature type="non-terminal residue" evidence="4">
    <location>
        <position position="1"/>
    </location>
</feature>
<evidence type="ECO:0000313" key="5">
    <source>
        <dbReference type="Proteomes" id="UP000257109"/>
    </source>
</evidence>
<dbReference type="OrthoDB" id="1695413at2759"/>
<accession>A0A371FQI9</accession>
<feature type="region of interest" description="Disordered" evidence="1">
    <location>
        <begin position="764"/>
        <end position="811"/>
    </location>
</feature>
<dbReference type="Proteomes" id="UP000257109">
    <property type="component" value="Unassembled WGS sequence"/>
</dbReference>
<dbReference type="STRING" id="157652.A0A371FQI9"/>
<feature type="region of interest" description="Disordered" evidence="1">
    <location>
        <begin position="264"/>
        <end position="311"/>
    </location>
</feature>
<reference evidence="4" key="1">
    <citation type="submission" date="2018-05" db="EMBL/GenBank/DDBJ databases">
        <title>Draft genome of Mucuna pruriens seed.</title>
        <authorList>
            <person name="Nnadi N.E."/>
            <person name="Vos R."/>
            <person name="Hasami M.H."/>
            <person name="Devisetty U.K."/>
            <person name="Aguiy J.C."/>
        </authorList>
    </citation>
    <scope>NUCLEOTIDE SEQUENCE [LARGE SCALE GENOMIC DNA]</scope>
    <source>
        <strain evidence="4">JCA_2017</strain>
    </source>
</reference>